<dbReference type="SUPFAM" id="SSF52540">
    <property type="entry name" value="P-loop containing nucleoside triphosphate hydrolases"/>
    <property type="match status" value="1"/>
</dbReference>
<feature type="domain" description="SF3 helicase" evidence="5">
    <location>
        <begin position="440"/>
        <end position="595"/>
    </location>
</feature>
<dbReference type="AlphaFoldDB" id="A0AAW5EB80"/>
<evidence type="ECO:0000259" key="5">
    <source>
        <dbReference type="PROSITE" id="PS51206"/>
    </source>
</evidence>
<dbReference type="Pfam" id="PF19263">
    <property type="entry name" value="DUF5906"/>
    <property type="match status" value="1"/>
</dbReference>
<keyword evidence="7" id="KW-1185">Reference proteome</keyword>
<dbReference type="InterPro" id="IPR014818">
    <property type="entry name" value="Phage/plasmid_primase_P4_C"/>
</dbReference>
<reference evidence="6" key="1">
    <citation type="submission" date="2022-02" db="EMBL/GenBank/DDBJ databases">
        <title>Fredinandcohnia quinoae sp. nov. isolated from Chenopodium quinoa seeds.</title>
        <authorList>
            <person name="Saati-Santamaria Z."/>
            <person name="Flores-Felix J.D."/>
            <person name="Igual J.M."/>
            <person name="Velazquez E."/>
            <person name="Garcia-Fraile P."/>
            <person name="Martinez-Molina E."/>
        </authorList>
    </citation>
    <scope>NUCLEOTIDE SEQUENCE</scope>
    <source>
        <strain evidence="6">SECRCQ15</strain>
    </source>
</reference>
<sequence>MQQVLRDYIPEQLKKLSQWIILNKESEALYDQVSTESLQECSKIDLLSFEEAYKIAYSRISNRLGFVFTKDNPFVVVTVKNPFDSQGDLNQLGSEISDQICSYTEYIDDGIQIICEGILPSGNQNKSFDDIEMIDNGILTITGDAMYENVQIYECTREVVQIYNKYFCKTNNNPKQKVINSSPSPTEIIDILHNMEQGTQLIDLFEGNWQPYYDSHMEADIALCTALAVATNYNKELIDETFRHSKLFRDSWDNKYYDEGRTYGEEVLTKVINPSNKDNIEYQSFLEPTDTLPPWYLSGEKGKLSFIPAVLAEHLSNKESIIYSNSNYYQFQNGVYKEITNQTVKSIIQGNLLKRHVKPSHIKDTEEFLKILNHQPDQTLNGESLAYLINFRNGILNVNTKHFSPHTQQHFSSIQMNCFYDLSSKAPQFHKYLSQVLDESTIPLVQELMGYLLIPNTQAQKAFILFGPGRTGKSTLLQIIEMIIGNNNISNVSWQGLEDKFQPATLYGMLVNLYGDLPATSLKDTANFKALTGGDTINAQFKNKQIFSFKNKARLVFSCNQLPHNNVDRTDAFYRRIILVPFIKQVPSDQVDPNLIQQLKKEKEGIVQWALQGLYRLMKNSFKFSESEIADSILEKYKTNNDSVLWFMKNYCELNLDTRCYSQDLYTAYKSQCKINGLQAKTQPQFNDDIINYANGSVLKDKEGKTKRAIYRGISLLKF</sequence>
<dbReference type="GO" id="GO:0004386">
    <property type="term" value="F:helicase activity"/>
    <property type="evidence" value="ECO:0007669"/>
    <property type="project" value="UniProtKB-KW"/>
</dbReference>
<dbReference type="GO" id="GO:0016787">
    <property type="term" value="F:hydrolase activity"/>
    <property type="evidence" value="ECO:0007669"/>
    <property type="project" value="UniProtKB-KW"/>
</dbReference>
<dbReference type="InterPro" id="IPR054468">
    <property type="entry name" value="NrSPol-like_HBD"/>
</dbReference>
<dbReference type="InterPro" id="IPR014015">
    <property type="entry name" value="Helicase_SF3_DNA-vir"/>
</dbReference>
<comment type="caution">
    <text evidence="6">The sequence shown here is derived from an EMBL/GenBank/DDBJ whole genome shotgun (WGS) entry which is preliminary data.</text>
</comment>
<evidence type="ECO:0000313" key="7">
    <source>
        <dbReference type="Proteomes" id="UP001431131"/>
    </source>
</evidence>
<proteinExistence type="predicted"/>
<dbReference type="RefSeq" id="WP_240257143.1">
    <property type="nucleotide sequence ID" value="NZ_JAKTTI010000036.1"/>
</dbReference>
<dbReference type="Pfam" id="PF03288">
    <property type="entry name" value="Pox_D5"/>
    <property type="match status" value="1"/>
</dbReference>
<dbReference type="NCBIfam" id="TIGR01613">
    <property type="entry name" value="primase_Cterm"/>
    <property type="match status" value="1"/>
</dbReference>
<organism evidence="6 7">
    <name type="scientific">Fredinandcohnia quinoae</name>
    <dbReference type="NCBI Taxonomy" id="2918902"/>
    <lineage>
        <taxon>Bacteria</taxon>
        <taxon>Bacillati</taxon>
        <taxon>Bacillota</taxon>
        <taxon>Bacilli</taxon>
        <taxon>Bacillales</taxon>
        <taxon>Bacillaceae</taxon>
        <taxon>Fredinandcohnia</taxon>
    </lineage>
</organism>
<protein>
    <submittedName>
        <fullName evidence="6">Phage/plasmid primase, P4 family</fullName>
    </submittedName>
</protein>
<accession>A0AAW5EB80</accession>
<dbReference type="PANTHER" id="PTHR35372">
    <property type="entry name" value="ATP BINDING PROTEIN-RELATED"/>
    <property type="match status" value="1"/>
</dbReference>
<dbReference type="InterPro" id="IPR004968">
    <property type="entry name" value="DNA_primase/NTPase_C"/>
</dbReference>
<evidence type="ECO:0000256" key="3">
    <source>
        <dbReference type="ARBA" id="ARBA00022806"/>
    </source>
</evidence>
<evidence type="ECO:0000256" key="4">
    <source>
        <dbReference type="ARBA" id="ARBA00022840"/>
    </source>
</evidence>
<dbReference type="Pfam" id="PF08706">
    <property type="entry name" value="D5_N"/>
    <property type="match status" value="1"/>
</dbReference>
<keyword evidence="4" id="KW-0067">ATP-binding</keyword>
<dbReference type="Pfam" id="PF22763">
    <property type="entry name" value="NrS1-1_pol-like_HBD"/>
    <property type="match status" value="1"/>
</dbReference>
<name>A0AAW5EB80_9BACI</name>
<gene>
    <name evidence="6" type="ORF">MJG50_17955</name>
</gene>
<dbReference type="EMBL" id="JAKTTI010000036">
    <property type="protein sequence ID" value="MCH1627222.1"/>
    <property type="molecule type" value="Genomic_DNA"/>
</dbReference>
<keyword evidence="1" id="KW-0547">Nucleotide-binding</keyword>
<dbReference type="Gene3D" id="3.40.50.300">
    <property type="entry name" value="P-loop containing nucleotide triphosphate hydrolases"/>
    <property type="match status" value="1"/>
</dbReference>
<keyword evidence="3" id="KW-0347">Helicase</keyword>
<dbReference type="PROSITE" id="PS51206">
    <property type="entry name" value="SF3_HELICASE_1"/>
    <property type="match status" value="1"/>
</dbReference>
<evidence type="ECO:0000313" key="6">
    <source>
        <dbReference type="EMBL" id="MCH1627222.1"/>
    </source>
</evidence>
<dbReference type="InterPro" id="IPR051620">
    <property type="entry name" value="ORF904-like_C"/>
</dbReference>
<evidence type="ECO:0000256" key="2">
    <source>
        <dbReference type="ARBA" id="ARBA00022801"/>
    </source>
</evidence>
<dbReference type="InterPro" id="IPR045455">
    <property type="entry name" value="NrS-1_pol-like_helicase"/>
</dbReference>
<dbReference type="InterPro" id="IPR027417">
    <property type="entry name" value="P-loop_NTPase"/>
</dbReference>
<dbReference type="PANTHER" id="PTHR35372:SF2">
    <property type="entry name" value="SF3 HELICASE DOMAIN-CONTAINING PROTEIN"/>
    <property type="match status" value="1"/>
</dbReference>
<dbReference type="GO" id="GO:0005524">
    <property type="term" value="F:ATP binding"/>
    <property type="evidence" value="ECO:0007669"/>
    <property type="project" value="UniProtKB-KW"/>
</dbReference>
<keyword evidence="2" id="KW-0378">Hydrolase</keyword>
<dbReference type="Proteomes" id="UP001431131">
    <property type="component" value="Unassembled WGS sequence"/>
</dbReference>
<dbReference type="InterPro" id="IPR006500">
    <property type="entry name" value="Helicase_put_C_phage/plasmid"/>
</dbReference>
<evidence type="ECO:0000256" key="1">
    <source>
        <dbReference type="ARBA" id="ARBA00022741"/>
    </source>
</evidence>